<keyword evidence="2" id="KW-0677">Repeat</keyword>
<reference evidence="7" key="1">
    <citation type="journal article" date="2012" name="Nature">
        <title>The tomato genome sequence provides insights into fleshy fruit evolution.</title>
        <authorList>
            <consortium name="Tomato Genome Consortium"/>
        </authorList>
    </citation>
    <scope>NUCLEOTIDE SEQUENCE [LARGE SCALE GENOMIC DNA]</scope>
    <source>
        <strain evidence="7">cv. Heinz 1706</strain>
    </source>
</reference>
<sequence>MAHQGSDNFHSSIQVPGQAQMRREDLLNQPSDIHNQSQSTNLLQETGTQVKNMAQGAAGSAVNMARGAATGAANMAHNAADAKPIAKDSGMAQEGNRPICTRFQRWGNCSYGERCRYVHTAGGSTYGPLQGGGYDQSYVEEGKSAYRESAAITIVSGGNEVKNKSYSDNVEPKSSVDFRTRMKTRLCNSWERDGSCFFGARCQFAHGRAELQGYGSSNPLVSSSNAGISAPAKKVAPNEVGSSAPAERRFKWNDVRKISQVYGDWIE</sequence>
<dbReference type="SMART" id="SM00356">
    <property type="entry name" value="ZnF_C3H1"/>
    <property type="match status" value="2"/>
</dbReference>
<dbReference type="Gene3D" id="6.10.250.3220">
    <property type="match status" value="1"/>
</dbReference>
<name>A0A3Q7FUD9_SOLLC</name>
<dbReference type="InterPro" id="IPR036855">
    <property type="entry name" value="Znf_CCCH_sf"/>
</dbReference>
<organism evidence="7">
    <name type="scientific">Solanum lycopersicum</name>
    <name type="common">Tomato</name>
    <name type="synonym">Lycopersicon esculentum</name>
    <dbReference type="NCBI Taxonomy" id="4081"/>
    <lineage>
        <taxon>Eukaryota</taxon>
        <taxon>Viridiplantae</taxon>
        <taxon>Streptophyta</taxon>
        <taxon>Embryophyta</taxon>
        <taxon>Tracheophyta</taxon>
        <taxon>Spermatophyta</taxon>
        <taxon>Magnoliopsida</taxon>
        <taxon>eudicotyledons</taxon>
        <taxon>Gunneridae</taxon>
        <taxon>Pentapetalae</taxon>
        <taxon>asterids</taxon>
        <taxon>lamiids</taxon>
        <taxon>Solanales</taxon>
        <taxon>Solanaceae</taxon>
        <taxon>Solanoideae</taxon>
        <taxon>Solaneae</taxon>
        <taxon>Solanum</taxon>
        <taxon>Solanum subgen. Lycopersicon</taxon>
    </lineage>
</organism>
<dbReference type="Proteomes" id="UP000004994">
    <property type="component" value="Chromosome 3"/>
</dbReference>
<evidence type="ECO:0000256" key="4">
    <source>
        <dbReference type="ARBA" id="ARBA00022833"/>
    </source>
</evidence>
<dbReference type="Pfam" id="PF00642">
    <property type="entry name" value="zf-CCCH"/>
    <property type="match status" value="2"/>
</dbReference>
<keyword evidence="8" id="KW-1185">Reference proteome</keyword>
<dbReference type="PROSITE" id="PS50103">
    <property type="entry name" value="ZF_C3H1"/>
    <property type="match status" value="2"/>
</dbReference>
<dbReference type="FunFam" id="4.10.1000.10:FF:000001">
    <property type="entry name" value="zinc finger CCCH domain-containing protein 15-like"/>
    <property type="match status" value="1"/>
</dbReference>
<keyword evidence="1 5" id="KW-0479">Metal-binding</keyword>
<evidence type="ECO:0000313" key="8">
    <source>
        <dbReference type="Proteomes" id="UP000004994"/>
    </source>
</evidence>
<evidence type="ECO:0000256" key="2">
    <source>
        <dbReference type="ARBA" id="ARBA00022737"/>
    </source>
</evidence>
<feature type="domain" description="C3H1-type" evidence="6">
    <location>
        <begin position="181"/>
        <end position="209"/>
    </location>
</feature>
<proteinExistence type="predicted"/>
<dbReference type="Gene3D" id="4.10.1000.10">
    <property type="entry name" value="Zinc finger, CCCH-type"/>
    <property type="match status" value="1"/>
</dbReference>
<keyword evidence="4 5" id="KW-0862">Zinc</keyword>
<feature type="domain" description="C3H1-type" evidence="6">
    <location>
        <begin position="94"/>
        <end position="122"/>
    </location>
</feature>
<dbReference type="EnsemblPlants" id="Solyc03g116410.2.1">
    <property type="protein sequence ID" value="Solyc03g116410.2.1"/>
    <property type="gene ID" value="Solyc03g116410.2"/>
</dbReference>
<evidence type="ECO:0000313" key="7">
    <source>
        <dbReference type="EnsemblPlants" id="Solyc03g116410.2.1"/>
    </source>
</evidence>
<reference evidence="7" key="2">
    <citation type="submission" date="2019-01" db="UniProtKB">
        <authorList>
            <consortium name="EnsemblPlants"/>
        </authorList>
    </citation>
    <scope>IDENTIFICATION</scope>
    <source>
        <strain evidence="7">cv. Heinz 1706</strain>
    </source>
</reference>
<evidence type="ECO:0000259" key="6">
    <source>
        <dbReference type="PROSITE" id="PS50103"/>
    </source>
</evidence>
<feature type="zinc finger region" description="C3H1-type" evidence="5">
    <location>
        <begin position="181"/>
        <end position="209"/>
    </location>
</feature>
<protein>
    <recommendedName>
        <fullName evidence="6">C3H1-type domain-containing protein</fullName>
    </recommendedName>
</protein>
<dbReference type="GO" id="GO:0008270">
    <property type="term" value="F:zinc ion binding"/>
    <property type="evidence" value="ECO:0007669"/>
    <property type="project" value="UniProtKB-KW"/>
</dbReference>
<dbReference type="InParanoid" id="A0A3Q7FUD9"/>
<dbReference type="Gramene" id="Solyc03g116410.2.1">
    <property type="protein sequence ID" value="Solyc03g116410.2.1"/>
    <property type="gene ID" value="Solyc03g116410.2"/>
</dbReference>
<dbReference type="GO" id="GO:0003729">
    <property type="term" value="F:mRNA binding"/>
    <property type="evidence" value="ECO:0007669"/>
    <property type="project" value="InterPro"/>
</dbReference>
<dbReference type="STRING" id="4081.A0A3Q7FUD9"/>
<dbReference type="InterPro" id="IPR045877">
    <property type="entry name" value="ZFP36-like"/>
</dbReference>
<dbReference type="AlphaFoldDB" id="A0A3Q7FUD9"/>
<evidence type="ECO:0000256" key="1">
    <source>
        <dbReference type="ARBA" id="ARBA00022723"/>
    </source>
</evidence>
<dbReference type="SUPFAM" id="SSF90229">
    <property type="entry name" value="CCCH zinc finger"/>
    <property type="match status" value="2"/>
</dbReference>
<dbReference type="PANTHER" id="PTHR12547:SF173">
    <property type="entry name" value="ZINC FINGER CCCH DOMAIN-CONTAINING PROTEIN 52"/>
    <property type="match status" value="1"/>
</dbReference>
<dbReference type="InterPro" id="IPR000571">
    <property type="entry name" value="Znf_CCCH"/>
</dbReference>
<dbReference type="PaxDb" id="4081-Solyc03g116410.1.1"/>
<feature type="zinc finger region" description="C3H1-type" evidence="5">
    <location>
        <begin position="94"/>
        <end position="122"/>
    </location>
</feature>
<evidence type="ECO:0000256" key="3">
    <source>
        <dbReference type="ARBA" id="ARBA00022771"/>
    </source>
</evidence>
<accession>A0A3Q7FUD9</accession>
<dbReference type="PANTHER" id="PTHR12547">
    <property type="entry name" value="CCCH ZINC FINGER/TIS11-RELATED"/>
    <property type="match status" value="1"/>
</dbReference>
<evidence type="ECO:0000256" key="5">
    <source>
        <dbReference type="PROSITE-ProRule" id="PRU00723"/>
    </source>
</evidence>
<keyword evidence="3 5" id="KW-0863">Zinc-finger</keyword>
<dbReference type="OMA" id="CVNWERT"/>